<evidence type="ECO:0000313" key="4">
    <source>
        <dbReference type="Proteomes" id="UP001590950"/>
    </source>
</evidence>
<evidence type="ECO:0000259" key="2">
    <source>
        <dbReference type="Pfam" id="PF00732"/>
    </source>
</evidence>
<accession>A0ABR4AJP9</accession>
<gene>
    <name evidence="3" type="ORF">N7G274_002856</name>
</gene>
<keyword evidence="4" id="KW-1185">Reference proteome</keyword>
<evidence type="ECO:0000256" key="1">
    <source>
        <dbReference type="ARBA" id="ARBA00010790"/>
    </source>
</evidence>
<dbReference type="InterPro" id="IPR000172">
    <property type="entry name" value="GMC_OxRdtase_N"/>
</dbReference>
<name>A0ABR4AJP9_9LECA</name>
<comment type="similarity">
    <text evidence="1">Belongs to the GMC oxidoreductase family.</text>
</comment>
<dbReference type="PANTHER" id="PTHR11552:SF138">
    <property type="entry name" value="DEHYDROGENASE PKFF-RELATED"/>
    <property type="match status" value="1"/>
</dbReference>
<protein>
    <recommendedName>
        <fullName evidence="2">Glucose-methanol-choline oxidoreductase N-terminal domain-containing protein</fullName>
    </recommendedName>
</protein>
<dbReference type="Pfam" id="PF00732">
    <property type="entry name" value="GMC_oxred_N"/>
    <property type="match status" value="1"/>
</dbReference>
<evidence type="ECO:0000313" key="3">
    <source>
        <dbReference type="EMBL" id="KAL2045081.1"/>
    </source>
</evidence>
<dbReference type="SUPFAM" id="SSF51905">
    <property type="entry name" value="FAD/NAD(P)-binding domain"/>
    <property type="match status" value="1"/>
</dbReference>
<organism evidence="3 4">
    <name type="scientific">Stereocaulon virgatum</name>
    <dbReference type="NCBI Taxonomy" id="373712"/>
    <lineage>
        <taxon>Eukaryota</taxon>
        <taxon>Fungi</taxon>
        <taxon>Dikarya</taxon>
        <taxon>Ascomycota</taxon>
        <taxon>Pezizomycotina</taxon>
        <taxon>Lecanoromycetes</taxon>
        <taxon>OSLEUM clade</taxon>
        <taxon>Lecanoromycetidae</taxon>
        <taxon>Lecanorales</taxon>
        <taxon>Lecanorineae</taxon>
        <taxon>Stereocaulaceae</taxon>
        <taxon>Stereocaulon</taxon>
    </lineage>
</organism>
<proteinExistence type="inferred from homology"/>
<reference evidence="3 4" key="1">
    <citation type="submission" date="2024-09" db="EMBL/GenBank/DDBJ databases">
        <title>Rethinking Asexuality: The Enigmatic Case of Functional Sexual Genes in Lepraria (Stereocaulaceae).</title>
        <authorList>
            <person name="Doellman M."/>
            <person name="Sun Y."/>
            <person name="Barcenas-Pena A."/>
            <person name="Lumbsch H.T."/>
            <person name="Grewe F."/>
        </authorList>
    </citation>
    <scope>NUCLEOTIDE SEQUENCE [LARGE SCALE GENOMIC DNA]</scope>
    <source>
        <strain evidence="3 4">Mercado 3170</strain>
    </source>
</reference>
<dbReference type="EMBL" id="JBEFKJ010000008">
    <property type="protein sequence ID" value="KAL2045081.1"/>
    <property type="molecule type" value="Genomic_DNA"/>
</dbReference>
<comment type="caution">
    <text evidence="3">The sequence shown here is derived from an EMBL/GenBank/DDBJ whole genome shotgun (WGS) entry which is preliminary data.</text>
</comment>
<feature type="domain" description="Glucose-methanol-choline oxidoreductase N-terminal" evidence="2">
    <location>
        <begin position="4"/>
        <end position="56"/>
    </location>
</feature>
<dbReference type="PANTHER" id="PTHR11552">
    <property type="entry name" value="GLUCOSE-METHANOL-CHOLINE GMC OXIDOREDUCTASE"/>
    <property type="match status" value="1"/>
</dbReference>
<dbReference type="Proteomes" id="UP001590950">
    <property type="component" value="Unassembled WGS sequence"/>
</dbReference>
<dbReference type="Gene3D" id="3.50.50.60">
    <property type="entry name" value="FAD/NAD(P)-binding domain"/>
    <property type="match status" value="1"/>
</dbReference>
<dbReference type="Gene3D" id="3.30.560.10">
    <property type="entry name" value="Glucose Oxidase, domain 3"/>
    <property type="match status" value="1"/>
</dbReference>
<dbReference type="InterPro" id="IPR036188">
    <property type="entry name" value="FAD/NAD-bd_sf"/>
</dbReference>
<dbReference type="InterPro" id="IPR012132">
    <property type="entry name" value="GMC_OxRdtase"/>
</dbReference>
<sequence length="122" mass="13157">MYTINATKEVIVFSGSFRSPRTLTVSGIGPAATLQNNGIKVLAHRPGFSQNMCDHIFFGPSSDVDTVTQSHLGNPAFAEQTMQGYIASRTGISNSIGGDLLRKYKVNDAIVSPLNEHTLIFV</sequence>